<gene>
    <name evidence="1" type="ORF">SAMN05444410_106119</name>
</gene>
<keyword evidence="2" id="KW-1185">Reference proteome</keyword>
<comment type="caution">
    <text evidence="1">The sequence shown here is derived from an EMBL/GenBank/DDBJ whole genome shotgun (WGS) entry which is preliminary data.</text>
</comment>
<proteinExistence type="predicted"/>
<sequence length="324" mass="36729">MTFIATVIAKKGAALIADSLVTTSKPILEYEDFYKYMESKVVKDNNGEINISLDAGEVVNLFKSKPSYTKDFQEKLFEYGSHTAIATAGAARLNNKSLENIITSAKKSLIKKGDSTQIKTRVQELAKYLNKEANECLKSGNEVYHTIFIITRFSKMTQKTVIYKLHVNRSSPKDLKDGEELQCVSFQEQPDYSTVVCEGQNRITEKILWGDIDTVYELIPKVATQIFKDFNINPAGLPKDYVTELSKNKDVLPKEFYYDIKMNKLRELSLQQAVDLACLLMRIERDIQKYTENIPTVGGNVKVAVINENGFRFLSGHELKSQSF</sequence>
<dbReference type="AlphaFoldDB" id="A0A8X8IGW4"/>
<protein>
    <submittedName>
        <fullName evidence="1">Uncharacterized protein</fullName>
    </submittedName>
</protein>
<dbReference type="Proteomes" id="UP000198711">
    <property type="component" value="Unassembled WGS sequence"/>
</dbReference>
<evidence type="ECO:0000313" key="2">
    <source>
        <dbReference type="Proteomes" id="UP000198711"/>
    </source>
</evidence>
<accession>A0A8X8IGW4</accession>
<dbReference type="EMBL" id="FNNO01000006">
    <property type="protein sequence ID" value="SDW84724.1"/>
    <property type="molecule type" value="Genomic_DNA"/>
</dbReference>
<dbReference type="RefSeq" id="WP_092723584.1">
    <property type="nucleotide sequence ID" value="NZ_FNNO01000006.1"/>
</dbReference>
<evidence type="ECO:0000313" key="1">
    <source>
        <dbReference type="EMBL" id="SDW84724.1"/>
    </source>
</evidence>
<organism evidence="1 2">
    <name type="scientific">Hydrobacter penzbergensis</name>
    <dbReference type="NCBI Taxonomy" id="1235997"/>
    <lineage>
        <taxon>Bacteria</taxon>
        <taxon>Pseudomonadati</taxon>
        <taxon>Bacteroidota</taxon>
        <taxon>Chitinophagia</taxon>
        <taxon>Chitinophagales</taxon>
        <taxon>Chitinophagaceae</taxon>
        <taxon>Hydrobacter</taxon>
    </lineage>
</organism>
<reference evidence="1 2" key="1">
    <citation type="submission" date="2016-10" db="EMBL/GenBank/DDBJ databases">
        <authorList>
            <person name="Varghese N."/>
            <person name="Submissions S."/>
        </authorList>
    </citation>
    <scope>NUCLEOTIDE SEQUENCE [LARGE SCALE GENOMIC DNA]</scope>
    <source>
        <strain evidence="1 2">DSM 25353</strain>
    </source>
</reference>
<name>A0A8X8IGW4_9BACT</name>